<gene>
    <name evidence="2" type="ORF">Tci_576178</name>
</gene>
<accession>A0A699J1G5</accession>
<dbReference type="AlphaFoldDB" id="A0A699J1G5"/>
<sequence length="164" mass="18990">SSRRLIDSKLLPSILPSISWDNILPRKVNIFLWRLSLDRLPYRLNLSSRGIDIPTMSCSSCNGGLVSCCDFSIPPFASYDAWKNWICSRHASKVESRCLYVIFAAFFWWIWKYHNNIIFCAQPMKKGDLFDNICASLFSWFSHRGRMSSNWGEWLKNPLLLAGS</sequence>
<dbReference type="InterPro" id="IPR026960">
    <property type="entry name" value="RVT-Znf"/>
</dbReference>
<evidence type="ECO:0000313" key="2">
    <source>
        <dbReference type="EMBL" id="GFA04206.1"/>
    </source>
</evidence>
<feature type="non-terminal residue" evidence="2">
    <location>
        <position position="1"/>
    </location>
</feature>
<dbReference type="EMBL" id="BKCJ010360045">
    <property type="protein sequence ID" value="GFA04206.1"/>
    <property type="molecule type" value="Genomic_DNA"/>
</dbReference>
<proteinExistence type="predicted"/>
<dbReference type="Pfam" id="PF13966">
    <property type="entry name" value="zf-RVT"/>
    <property type="match status" value="1"/>
</dbReference>
<feature type="domain" description="Reverse transcriptase zinc-binding" evidence="1">
    <location>
        <begin position="18"/>
        <end position="62"/>
    </location>
</feature>
<reference evidence="2" key="1">
    <citation type="journal article" date="2019" name="Sci. Rep.">
        <title>Draft genome of Tanacetum cinerariifolium, the natural source of mosquito coil.</title>
        <authorList>
            <person name="Yamashiro T."/>
            <person name="Shiraishi A."/>
            <person name="Satake H."/>
            <person name="Nakayama K."/>
        </authorList>
    </citation>
    <scope>NUCLEOTIDE SEQUENCE</scope>
</reference>
<protein>
    <recommendedName>
        <fullName evidence="1">Reverse transcriptase zinc-binding domain-containing protein</fullName>
    </recommendedName>
</protein>
<organism evidence="2">
    <name type="scientific">Tanacetum cinerariifolium</name>
    <name type="common">Dalmatian daisy</name>
    <name type="synonym">Chrysanthemum cinerariifolium</name>
    <dbReference type="NCBI Taxonomy" id="118510"/>
    <lineage>
        <taxon>Eukaryota</taxon>
        <taxon>Viridiplantae</taxon>
        <taxon>Streptophyta</taxon>
        <taxon>Embryophyta</taxon>
        <taxon>Tracheophyta</taxon>
        <taxon>Spermatophyta</taxon>
        <taxon>Magnoliopsida</taxon>
        <taxon>eudicotyledons</taxon>
        <taxon>Gunneridae</taxon>
        <taxon>Pentapetalae</taxon>
        <taxon>asterids</taxon>
        <taxon>campanulids</taxon>
        <taxon>Asterales</taxon>
        <taxon>Asteraceae</taxon>
        <taxon>Asteroideae</taxon>
        <taxon>Anthemideae</taxon>
        <taxon>Anthemidinae</taxon>
        <taxon>Tanacetum</taxon>
    </lineage>
</organism>
<name>A0A699J1G5_TANCI</name>
<evidence type="ECO:0000259" key="1">
    <source>
        <dbReference type="Pfam" id="PF13966"/>
    </source>
</evidence>
<comment type="caution">
    <text evidence="2">The sequence shown here is derived from an EMBL/GenBank/DDBJ whole genome shotgun (WGS) entry which is preliminary data.</text>
</comment>